<evidence type="ECO:0000313" key="2">
    <source>
        <dbReference type="Proteomes" id="UP000813463"/>
    </source>
</evidence>
<reference evidence="2" key="1">
    <citation type="journal article" date="2021" name="Nat. Commun.">
        <title>Genomic analyses provide insights into spinach domestication and the genetic basis of agronomic traits.</title>
        <authorList>
            <person name="Cai X."/>
            <person name="Sun X."/>
            <person name="Xu C."/>
            <person name="Sun H."/>
            <person name="Wang X."/>
            <person name="Ge C."/>
            <person name="Zhang Z."/>
            <person name="Wang Q."/>
            <person name="Fei Z."/>
            <person name="Jiao C."/>
            <person name="Wang Q."/>
        </authorList>
    </citation>
    <scope>NUCLEOTIDE SEQUENCE [LARGE SCALE GENOMIC DNA]</scope>
    <source>
        <strain evidence="2">cv. Varoflay</strain>
    </source>
</reference>
<dbReference type="RefSeq" id="XP_021850491.1">
    <property type="nucleotide sequence ID" value="XM_021994799.1"/>
</dbReference>
<evidence type="ECO:0000313" key="3">
    <source>
        <dbReference type="RefSeq" id="XP_021850491.1"/>
    </source>
</evidence>
<proteinExistence type="predicted"/>
<evidence type="ECO:0000256" key="1">
    <source>
        <dbReference type="SAM" id="MobiDB-lite"/>
    </source>
</evidence>
<dbReference type="Proteomes" id="UP000813463">
    <property type="component" value="Chromosome 4"/>
</dbReference>
<dbReference type="AlphaFoldDB" id="A0A9R0IJH7"/>
<keyword evidence="2" id="KW-1185">Reference proteome</keyword>
<accession>A0A9R0IJH7</accession>
<dbReference type="KEGG" id="soe:110790063"/>
<feature type="region of interest" description="Disordered" evidence="1">
    <location>
        <begin position="126"/>
        <end position="145"/>
    </location>
</feature>
<sequence length="169" mass="18218">MGPQTQISIGNKHLEALLCMPTKVVPTKAKAKEEGLIPQGRGNYRGQGYQGQTPYGQPHGLGNQAPYHQASYNPNYQGGMGYNNQYGQGIGVSSGGYPLNSGNQYGNSQYPPLGFNVPRTYGTQFPPNPSRFGNAPPPLPSPKSNLEALMESNVGAQAKKNVEFEDEFK</sequence>
<organism evidence="2 3">
    <name type="scientific">Spinacia oleracea</name>
    <name type="common">Spinach</name>
    <dbReference type="NCBI Taxonomy" id="3562"/>
    <lineage>
        <taxon>Eukaryota</taxon>
        <taxon>Viridiplantae</taxon>
        <taxon>Streptophyta</taxon>
        <taxon>Embryophyta</taxon>
        <taxon>Tracheophyta</taxon>
        <taxon>Spermatophyta</taxon>
        <taxon>Magnoliopsida</taxon>
        <taxon>eudicotyledons</taxon>
        <taxon>Gunneridae</taxon>
        <taxon>Pentapetalae</taxon>
        <taxon>Caryophyllales</taxon>
        <taxon>Chenopodiaceae</taxon>
        <taxon>Chenopodioideae</taxon>
        <taxon>Anserineae</taxon>
        <taxon>Spinacia</taxon>
    </lineage>
</organism>
<protein>
    <submittedName>
        <fullName evidence="3">Transcriptional regulatory protein LGE1-like</fullName>
    </submittedName>
</protein>
<name>A0A9R0IJH7_SPIOL</name>
<reference evidence="3" key="2">
    <citation type="submission" date="2025-08" db="UniProtKB">
        <authorList>
            <consortium name="RefSeq"/>
        </authorList>
    </citation>
    <scope>IDENTIFICATION</scope>
    <source>
        <tissue evidence="3">Leaf</tissue>
    </source>
</reference>
<dbReference type="GeneID" id="110790063"/>
<gene>
    <name evidence="3" type="primary">LOC110790063</name>
</gene>